<keyword evidence="2" id="KW-1185">Reference proteome</keyword>
<dbReference type="Proteomes" id="UP000426246">
    <property type="component" value="Chromosome"/>
</dbReference>
<accession>A0A6B8RGA0</accession>
<reference evidence="2" key="1">
    <citation type="submission" date="2018-11" db="EMBL/GenBank/DDBJ databases">
        <title>Complete genome sequence of Paenibacillus sp. ML311-T8.</title>
        <authorList>
            <person name="Nam Y.-D."/>
            <person name="Kang J."/>
            <person name="Chung W.-H."/>
            <person name="Park Y.S."/>
        </authorList>
    </citation>
    <scope>NUCLEOTIDE SEQUENCE [LARGE SCALE GENOMIC DNA]</scope>
    <source>
        <strain evidence="2">ML311-T8</strain>
    </source>
</reference>
<dbReference type="EMBL" id="CP034235">
    <property type="protein sequence ID" value="QGQ94542.1"/>
    <property type="molecule type" value="Genomic_DNA"/>
</dbReference>
<evidence type="ECO:0000313" key="2">
    <source>
        <dbReference type="Proteomes" id="UP000426246"/>
    </source>
</evidence>
<dbReference type="RefSeq" id="WP_155699549.1">
    <property type="nucleotide sequence ID" value="NZ_CP034235.1"/>
</dbReference>
<evidence type="ECO:0000313" key="1">
    <source>
        <dbReference type="EMBL" id="QGQ94542.1"/>
    </source>
</evidence>
<organism evidence="1 2">
    <name type="scientific">Paenibacillus psychroresistens</name>
    <dbReference type="NCBI Taxonomy" id="1778678"/>
    <lineage>
        <taxon>Bacteria</taxon>
        <taxon>Bacillati</taxon>
        <taxon>Bacillota</taxon>
        <taxon>Bacilli</taxon>
        <taxon>Bacillales</taxon>
        <taxon>Paenibacillaceae</taxon>
        <taxon>Paenibacillus</taxon>
    </lineage>
</organism>
<dbReference type="AlphaFoldDB" id="A0A6B8RGA0"/>
<gene>
    <name evidence="1" type="ORF">EHS13_06415</name>
</gene>
<protein>
    <submittedName>
        <fullName evidence="1">Uncharacterized protein</fullName>
    </submittedName>
</protein>
<proteinExistence type="predicted"/>
<name>A0A6B8RGA0_9BACL</name>
<dbReference type="KEGG" id="ppsc:EHS13_06415"/>
<sequence>MKYIIKLIGGYHGGVYGVRGLYDIVPIEKAIEFDDLKIATNRLAYLEEKGYKNAALITK</sequence>